<sequence length="154" mass="17934">MSLTSFTEAIQYSTRYLLDIKHNSQKIYISLYLSYATVVYQIFRKNLEKGYTFYTLLWRILWQSSPVCLVQCAPSVAAVTPLAKIPPIWKPDPELLFCQVEAVIASTKTRSSLAKFFEDVVATLKFDVLQLVEDLVKRNTDNHYEYLKQRLIRI</sequence>
<reference evidence="2 3" key="1">
    <citation type="submission" date="2022-12" db="EMBL/GenBank/DDBJ databases">
        <title>Chromosome-level genome assembly of true bugs.</title>
        <authorList>
            <person name="Ma L."/>
            <person name="Li H."/>
        </authorList>
    </citation>
    <scope>NUCLEOTIDE SEQUENCE [LARGE SCALE GENOMIC DNA]</scope>
    <source>
        <strain evidence="2">Lab_2022b</strain>
    </source>
</reference>
<dbReference type="Proteomes" id="UP001461498">
    <property type="component" value="Unassembled WGS sequence"/>
</dbReference>
<dbReference type="Pfam" id="PF23055">
    <property type="entry name" value="DUF7041"/>
    <property type="match status" value="1"/>
</dbReference>
<name>A0AAW1DT02_9HEMI</name>
<feature type="domain" description="DUF7041" evidence="1">
    <location>
        <begin position="85"/>
        <end position="153"/>
    </location>
</feature>
<dbReference type="InterPro" id="IPR055469">
    <property type="entry name" value="DUF7041"/>
</dbReference>
<dbReference type="EMBL" id="JAPXFL010000001">
    <property type="protein sequence ID" value="KAK9512025.1"/>
    <property type="molecule type" value="Genomic_DNA"/>
</dbReference>
<proteinExistence type="predicted"/>
<protein>
    <recommendedName>
        <fullName evidence="1">DUF7041 domain-containing protein</fullName>
    </recommendedName>
</protein>
<evidence type="ECO:0000259" key="1">
    <source>
        <dbReference type="Pfam" id="PF23055"/>
    </source>
</evidence>
<dbReference type="PANTHER" id="PTHR33327:SF3">
    <property type="entry name" value="RNA-DIRECTED DNA POLYMERASE"/>
    <property type="match status" value="1"/>
</dbReference>
<evidence type="ECO:0000313" key="2">
    <source>
        <dbReference type="EMBL" id="KAK9512025.1"/>
    </source>
</evidence>
<gene>
    <name evidence="2" type="ORF">O3M35_000553</name>
</gene>
<accession>A0AAW1DT02</accession>
<organism evidence="2 3">
    <name type="scientific">Rhynocoris fuscipes</name>
    <dbReference type="NCBI Taxonomy" id="488301"/>
    <lineage>
        <taxon>Eukaryota</taxon>
        <taxon>Metazoa</taxon>
        <taxon>Ecdysozoa</taxon>
        <taxon>Arthropoda</taxon>
        <taxon>Hexapoda</taxon>
        <taxon>Insecta</taxon>
        <taxon>Pterygota</taxon>
        <taxon>Neoptera</taxon>
        <taxon>Paraneoptera</taxon>
        <taxon>Hemiptera</taxon>
        <taxon>Heteroptera</taxon>
        <taxon>Panheteroptera</taxon>
        <taxon>Cimicomorpha</taxon>
        <taxon>Reduviidae</taxon>
        <taxon>Harpactorinae</taxon>
        <taxon>Harpactorini</taxon>
        <taxon>Rhynocoris</taxon>
    </lineage>
</organism>
<dbReference type="PANTHER" id="PTHR33327">
    <property type="entry name" value="ENDONUCLEASE"/>
    <property type="match status" value="1"/>
</dbReference>
<comment type="caution">
    <text evidence="2">The sequence shown here is derived from an EMBL/GenBank/DDBJ whole genome shotgun (WGS) entry which is preliminary data.</text>
</comment>
<dbReference type="AlphaFoldDB" id="A0AAW1DT02"/>
<keyword evidence="3" id="KW-1185">Reference proteome</keyword>
<evidence type="ECO:0000313" key="3">
    <source>
        <dbReference type="Proteomes" id="UP001461498"/>
    </source>
</evidence>